<dbReference type="EMBL" id="LWAJ01000072">
    <property type="protein sequence ID" value="KZL50642.1"/>
    <property type="molecule type" value="Genomic_DNA"/>
</dbReference>
<dbReference type="Proteomes" id="UP000076555">
    <property type="component" value="Unassembled WGS sequence"/>
</dbReference>
<keyword evidence="1" id="KW-0175">Coiled coil</keyword>
<gene>
    <name evidence="2" type="ORF">A2T98_06225</name>
</gene>
<feature type="coiled-coil region" evidence="1">
    <location>
        <begin position="53"/>
        <end position="91"/>
    </location>
</feature>
<evidence type="ECO:0000313" key="3">
    <source>
        <dbReference type="Proteomes" id="UP000076555"/>
    </source>
</evidence>
<reference evidence="2 3" key="1">
    <citation type="submission" date="2016-04" db="EMBL/GenBank/DDBJ databases">
        <title>Draft Genome Assembly of the Bloom-forming Cyanobacterium Nodularia spumigena Strain CENA596 in Shrimp Production Ponds.</title>
        <authorList>
            <person name="Popin R.V."/>
            <person name="Rigonato J."/>
            <person name="Abreu V.A."/>
            <person name="Andreote A.P."/>
            <person name="Silveira S.B."/>
            <person name="Odebrecht C."/>
            <person name="Fiore M.F."/>
        </authorList>
    </citation>
    <scope>NUCLEOTIDE SEQUENCE [LARGE SCALE GENOMIC DNA]</scope>
    <source>
        <strain evidence="2 3">CENA596</strain>
    </source>
</reference>
<evidence type="ECO:0000256" key="1">
    <source>
        <dbReference type="SAM" id="Coils"/>
    </source>
</evidence>
<evidence type="ECO:0000313" key="2">
    <source>
        <dbReference type="EMBL" id="KZL50642.1"/>
    </source>
</evidence>
<comment type="caution">
    <text evidence="2">The sequence shown here is derived from an EMBL/GenBank/DDBJ whole genome shotgun (WGS) entry which is preliminary data.</text>
</comment>
<accession>A0A166K6I2</accession>
<organism evidence="2 3">
    <name type="scientific">Nodularia spumigena CENA596</name>
    <dbReference type="NCBI Taxonomy" id="1819295"/>
    <lineage>
        <taxon>Bacteria</taxon>
        <taxon>Bacillati</taxon>
        <taxon>Cyanobacteriota</taxon>
        <taxon>Cyanophyceae</taxon>
        <taxon>Nostocales</taxon>
        <taxon>Nodulariaceae</taxon>
        <taxon>Nodularia</taxon>
    </lineage>
</organism>
<sequence>MKVFELGFEKLDESTDKISEKLEEIINTVFDSRVESASKVIEQAMAQAPAAGIALYENLLEQQEKAHQVTLEEREAEKALIYQKRQELELKTDLELLLTKYTV</sequence>
<dbReference type="RefSeq" id="WP_063872013.1">
    <property type="nucleotide sequence ID" value="NZ_CAWMRI010000072.1"/>
</dbReference>
<proteinExistence type="predicted"/>
<name>A0A166K6I2_NODSP</name>
<dbReference type="AlphaFoldDB" id="A0A166K6I2"/>
<protein>
    <submittedName>
        <fullName evidence="2">Uncharacterized protein</fullName>
    </submittedName>
</protein>